<evidence type="ECO:0000256" key="1">
    <source>
        <dbReference type="ARBA" id="ARBA00022737"/>
    </source>
</evidence>
<feature type="compositionally biased region" description="Polar residues" evidence="2">
    <location>
        <begin position="17"/>
        <end position="26"/>
    </location>
</feature>
<feature type="region of interest" description="Disordered" evidence="2">
    <location>
        <begin position="437"/>
        <end position="464"/>
    </location>
</feature>
<evidence type="ECO:0000259" key="4">
    <source>
        <dbReference type="Pfam" id="PF25023"/>
    </source>
</evidence>
<accession>A0ABY5D8C2</accession>
<name>A0ABY5D8C2_9ACTN</name>
<keyword evidence="1" id="KW-0677">Repeat</keyword>
<feature type="transmembrane region" description="Helical" evidence="3">
    <location>
        <begin position="360"/>
        <end position="382"/>
    </location>
</feature>
<dbReference type="Gene3D" id="2.180.10.10">
    <property type="entry name" value="RHS repeat-associated core"/>
    <property type="match status" value="1"/>
</dbReference>
<proteinExistence type="predicted"/>
<dbReference type="InterPro" id="IPR056823">
    <property type="entry name" value="TEN-like_YD-shell"/>
</dbReference>
<evidence type="ECO:0000313" key="5">
    <source>
        <dbReference type="EMBL" id="USY19361.1"/>
    </source>
</evidence>
<dbReference type="Proteomes" id="UP001055940">
    <property type="component" value="Chromosome"/>
</dbReference>
<dbReference type="Pfam" id="PF25023">
    <property type="entry name" value="TEN_YD-shell"/>
    <property type="match status" value="1"/>
</dbReference>
<keyword evidence="3" id="KW-1133">Transmembrane helix</keyword>
<dbReference type="RefSeq" id="WP_254418595.1">
    <property type="nucleotide sequence ID" value="NZ_BAAAJB010000015.1"/>
</dbReference>
<reference evidence="5" key="1">
    <citation type="submission" date="2022-06" db="EMBL/GenBank/DDBJ databases">
        <authorList>
            <person name="Ping M."/>
        </authorList>
    </citation>
    <scope>NUCLEOTIDE SEQUENCE</scope>
    <source>
        <strain evidence="5">JCM11759T</strain>
    </source>
</reference>
<feature type="domain" description="Teneurin-like YD-shell" evidence="4">
    <location>
        <begin position="28"/>
        <end position="224"/>
    </location>
</feature>
<dbReference type="InterPro" id="IPR050708">
    <property type="entry name" value="T6SS_VgrG/RHS"/>
</dbReference>
<gene>
    <name evidence="5" type="ORF">NE857_29615</name>
</gene>
<evidence type="ECO:0000313" key="6">
    <source>
        <dbReference type="Proteomes" id="UP001055940"/>
    </source>
</evidence>
<evidence type="ECO:0000256" key="2">
    <source>
        <dbReference type="SAM" id="MobiDB-lite"/>
    </source>
</evidence>
<organism evidence="5 6">
    <name type="scientific">Nocardiopsis exhalans</name>
    <dbReference type="NCBI Taxonomy" id="163604"/>
    <lineage>
        <taxon>Bacteria</taxon>
        <taxon>Bacillati</taxon>
        <taxon>Actinomycetota</taxon>
        <taxon>Actinomycetes</taxon>
        <taxon>Streptosporangiales</taxon>
        <taxon>Nocardiopsidaceae</taxon>
        <taxon>Nocardiopsis</taxon>
    </lineage>
</organism>
<protein>
    <submittedName>
        <fullName evidence="5">RHS repeat-associated core domain-containing protein</fullName>
    </submittedName>
</protein>
<dbReference type="NCBIfam" id="TIGR03696">
    <property type="entry name" value="Rhs_assc_core"/>
    <property type="match status" value="1"/>
</dbReference>
<sequence length="501" mass="53928">MRPGNRSDAVHPYLYTPNETGSTGNSVHSYDYDQAGNMVSRNSGEHDQSLEWGPEGELTKVTGGLSTTEYVYDADGERLLRRTNGATTLYLPGMEVTWDPAEGTEEATRYFTHAGETVAVRENDGRLHWITSDHHGTGEMTIAAIGDEVVQRRMTVFGQDRGTTGTWPGERGFVDGMIDASTGLTQLGARAYEADLGRFISVDPLMDLVDAQSMNGYAYANNSPATYWDGSGLSACIPAEGACMEVGGNTTVYSRESTYGGGSNLTKRTYNFAYFSRPISTSHTYIDGSTNQTFRWSSSSPAWSATTTPTTFIPYTLPASYVPPPVKTREEKWLEEANWFEKRYSRYDGQFQGGNLVDDAAMVLVVIGIFACPACAVAAVVLSVTKGYGSFGTGGPVSGARDLAGALVPGGTGRLLAQGAKISAFENHRGRVSEISDDVTKTARQKKRARQGSASERHSDFRRADAIGGQLERATGMVLSANSAGVAVADPTGSNGTWHRY</sequence>
<dbReference type="PANTHER" id="PTHR32305:SF17">
    <property type="entry name" value="TRNA NUCLEASE WAPA"/>
    <property type="match status" value="1"/>
</dbReference>
<feature type="compositionally biased region" description="Basic and acidic residues" evidence="2">
    <location>
        <begin position="455"/>
        <end position="464"/>
    </location>
</feature>
<dbReference type="EMBL" id="CP099837">
    <property type="protein sequence ID" value="USY19361.1"/>
    <property type="molecule type" value="Genomic_DNA"/>
</dbReference>
<keyword evidence="3" id="KW-0812">Transmembrane</keyword>
<dbReference type="InterPro" id="IPR022385">
    <property type="entry name" value="Rhs_assc_core"/>
</dbReference>
<feature type="region of interest" description="Disordered" evidence="2">
    <location>
        <begin position="1"/>
        <end position="26"/>
    </location>
</feature>
<dbReference type="PANTHER" id="PTHR32305">
    <property type="match status" value="1"/>
</dbReference>
<evidence type="ECO:0000256" key="3">
    <source>
        <dbReference type="SAM" id="Phobius"/>
    </source>
</evidence>
<keyword evidence="3" id="KW-0472">Membrane</keyword>
<keyword evidence="6" id="KW-1185">Reference proteome</keyword>